<dbReference type="PROSITE" id="PS00455">
    <property type="entry name" value="AMP_BINDING"/>
    <property type="match status" value="1"/>
</dbReference>
<evidence type="ECO:0000256" key="2">
    <source>
        <dbReference type="ARBA" id="ARBA00022598"/>
    </source>
</evidence>
<dbReference type="EMBL" id="KZ989546">
    <property type="protein sequence ID" value="RKP25996.1"/>
    <property type="molecule type" value="Genomic_DNA"/>
</dbReference>
<dbReference type="SUPFAM" id="SSF56801">
    <property type="entry name" value="Acetyl-CoA synthetase-like"/>
    <property type="match status" value="1"/>
</dbReference>
<evidence type="ECO:0000313" key="5">
    <source>
        <dbReference type="EMBL" id="RKP25996.1"/>
    </source>
</evidence>
<feature type="domain" description="AMP-binding enzyme C-terminal" evidence="4">
    <location>
        <begin position="452"/>
        <end position="531"/>
    </location>
</feature>
<name>A0A4P9Z0Q3_9FUNG</name>
<feature type="domain" description="AMP-dependent synthetase/ligase" evidence="3">
    <location>
        <begin position="28"/>
        <end position="401"/>
    </location>
</feature>
<keyword evidence="2" id="KW-0436">Ligase</keyword>
<dbReference type="InterPro" id="IPR042099">
    <property type="entry name" value="ANL_N_sf"/>
</dbReference>
<evidence type="ECO:0000256" key="1">
    <source>
        <dbReference type="ARBA" id="ARBA00006432"/>
    </source>
</evidence>
<dbReference type="InterPro" id="IPR025110">
    <property type="entry name" value="AMP-bd_C"/>
</dbReference>
<sequence length="552" mass="61454">MLYQSLYPPVAIPDQDIYHYLFEAEGRQENVDATVFIDGEDHRRMTVAELHRSSKRLASALRTAHQAKRGMVAAIYSFNDMDYPIMVFGALAAGLTVTTVSAYYTVDEVEHQLRDARASILLVDRHLAIPGRKAAARVGIPPENVIIAGVHEGHSPDLLFEGHTSVRRLIRQHEAMATVKLEGSEVDDTVAFICYSSGTTGKPKGVMLTHRNIVANIIQYTAIEHEAWNREARQDAYIIFLPFYHMYALGPIMLSTITQRSLGIIMPRFTLRKFLELSQQYKTNMAYLIPPVCLALTKDPLVAQYDLSSLKAVFCAAAPLGPDLAQQVRERLNVVLREGYGMTELGPISHIVPFTRQLNGSIGRLVPNMIAKIVDQDGNTLPLGEHGELCLYGPNTMKGYLNRPDATAACIDKDGFLHTGDVVYANKEGYFFIVDRLKEFIKYNGFQVAPAELEEILQTHEAVADACVVGYHCRERATELPMAYVALKQGYVGKVTEAELVAYAAARTAPFKKLRGGVEFVSEIPRSASGKLLRRLMREQARARAETLRAKL</sequence>
<dbReference type="Pfam" id="PF13193">
    <property type="entry name" value="AMP-binding_C"/>
    <property type="match status" value="1"/>
</dbReference>
<accession>A0A4P9Z0Q3</accession>
<dbReference type="Pfam" id="PF00501">
    <property type="entry name" value="AMP-binding"/>
    <property type="match status" value="1"/>
</dbReference>
<dbReference type="InterPro" id="IPR000873">
    <property type="entry name" value="AMP-dep_synth/lig_dom"/>
</dbReference>
<dbReference type="InterPro" id="IPR045851">
    <property type="entry name" value="AMP-bd_C_sf"/>
</dbReference>
<dbReference type="AlphaFoldDB" id="A0A4P9Z0Q3"/>
<comment type="similarity">
    <text evidence="1">Belongs to the ATP-dependent AMP-binding enzyme family.</text>
</comment>
<dbReference type="GO" id="GO:0016405">
    <property type="term" value="F:CoA-ligase activity"/>
    <property type="evidence" value="ECO:0007669"/>
    <property type="project" value="TreeGrafter"/>
</dbReference>
<protein>
    <recommendedName>
        <fullName evidence="7">4-coumarate-CoA ligase</fullName>
    </recommendedName>
</protein>
<dbReference type="Gene3D" id="3.30.300.30">
    <property type="match status" value="1"/>
</dbReference>
<reference evidence="6" key="1">
    <citation type="journal article" date="2018" name="Nat. Microbiol.">
        <title>Leveraging single-cell genomics to expand the fungal tree of life.</title>
        <authorList>
            <person name="Ahrendt S.R."/>
            <person name="Quandt C.A."/>
            <person name="Ciobanu D."/>
            <person name="Clum A."/>
            <person name="Salamov A."/>
            <person name="Andreopoulos B."/>
            <person name="Cheng J.F."/>
            <person name="Woyke T."/>
            <person name="Pelin A."/>
            <person name="Henrissat B."/>
            <person name="Reynolds N.K."/>
            <person name="Benny G.L."/>
            <person name="Smith M.E."/>
            <person name="James T.Y."/>
            <person name="Grigoriev I.V."/>
        </authorList>
    </citation>
    <scope>NUCLEOTIDE SEQUENCE [LARGE SCALE GENOMIC DNA]</scope>
    <source>
        <strain evidence="6">Benny S71-1</strain>
    </source>
</reference>
<evidence type="ECO:0008006" key="7">
    <source>
        <dbReference type="Google" id="ProtNLM"/>
    </source>
</evidence>
<evidence type="ECO:0000313" key="6">
    <source>
        <dbReference type="Proteomes" id="UP000278143"/>
    </source>
</evidence>
<dbReference type="PANTHER" id="PTHR24096:SF149">
    <property type="entry name" value="AMP-BINDING DOMAIN-CONTAINING PROTEIN-RELATED"/>
    <property type="match status" value="1"/>
</dbReference>
<evidence type="ECO:0000259" key="4">
    <source>
        <dbReference type="Pfam" id="PF13193"/>
    </source>
</evidence>
<dbReference type="OrthoDB" id="1898221at2759"/>
<dbReference type="PANTHER" id="PTHR24096">
    <property type="entry name" value="LONG-CHAIN-FATTY-ACID--COA LIGASE"/>
    <property type="match status" value="1"/>
</dbReference>
<keyword evidence="6" id="KW-1185">Reference proteome</keyword>
<dbReference type="CDD" id="cd05911">
    <property type="entry name" value="Firefly_Luc_like"/>
    <property type="match status" value="1"/>
</dbReference>
<dbReference type="Proteomes" id="UP000278143">
    <property type="component" value="Unassembled WGS sequence"/>
</dbReference>
<evidence type="ECO:0000259" key="3">
    <source>
        <dbReference type="Pfam" id="PF00501"/>
    </source>
</evidence>
<dbReference type="InterPro" id="IPR020845">
    <property type="entry name" value="AMP-binding_CS"/>
</dbReference>
<dbReference type="Gene3D" id="3.40.50.12780">
    <property type="entry name" value="N-terminal domain of ligase-like"/>
    <property type="match status" value="1"/>
</dbReference>
<proteinExistence type="inferred from homology"/>
<gene>
    <name evidence="5" type="ORF">SYNPS1DRAFT_32851</name>
</gene>
<organism evidence="5 6">
    <name type="scientific">Syncephalis pseudoplumigaleata</name>
    <dbReference type="NCBI Taxonomy" id="1712513"/>
    <lineage>
        <taxon>Eukaryota</taxon>
        <taxon>Fungi</taxon>
        <taxon>Fungi incertae sedis</taxon>
        <taxon>Zoopagomycota</taxon>
        <taxon>Zoopagomycotina</taxon>
        <taxon>Zoopagomycetes</taxon>
        <taxon>Zoopagales</taxon>
        <taxon>Piptocephalidaceae</taxon>
        <taxon>Syncephalis</taxon>
    </lineage>
</organism>